<reference evidence="1 2" key="1">
    <citation type="submission" date="2015-04" db="EMBL/GenBank/DDBJ databases">
        <authorList>
            <person name="Syromyatnikov M.Y."/>
            <person name="Popov V.N."/>
        </authorList>
    </citation>
    <scope>NUCLEOTIDE SEQUENCE [LARGE SCALE GENOMIC DNA]</scope>
</reference>
<sequence>MFCVKNQFDTQAIHEALQISTEYFTPFLFSHQAKTVFSYHLIRICKTFHIIFYTRNYLSKMKLSDLHCSRTLRNAWQFLPT</sequence>
<dbReference type="EMBL" id="CVRI01000040">
    <property type="protein sequence ID" value="CRK94787.1"/>
    <property type="molecule type" value="Genomic_DNA"/>
</dbReference>
<proteinExistence type="predicted"/>
<dbReference type="Proteomes" id="UP000183832">
    <property type="component" value="Unassembled WGS sequence"/>
</dbReference>
<gene>
    <name evidence="1" type="ORF">CLUMA_CG008281</name>
</gene>
<accession>A0A1J1I3L5</accession>
<keyword evidence="2" id="KW-1185">Reference proteome</keyword>
<organism evidence="1 2">
    <name type="scientific">Clunio marinus</name>
    <dbReference type="NCBI Taxonomy" id="568069"/>
    <lineage>
        <taxon>Eukaryota</taxon>
        <taxon>Metazoa</taxon>
        <taxon>Ecdysozoa</taxon>
        <taxon>Arthropoda</taxon>
        <taxon>Hexapoda</taxon>
        <taxon>Insecta</taxon>
        <taxon>Pterygota</taxon>
        <taxon>Neoptera</taxon>
        <taxon>Endopterygota</taxon>
        <taxon>Diptera</taxon>
        <taxon>Nematocera</taxon>
        <taxon>Chironomoidea</taxon>
        <taxon>Chironomidae</taxon>
        <taxon>Clunio</taxon>
    </lineage>
</organism>
<name>A0A1J1I3L5_9DIPT</name>
<evidence type="ECO:0000313" key="1">
    <source>
        <dbReference type="EMBL" id="CRK94787.1"/>
    </source>
</evidence>
<protein>
    <submittedName>
        <fullName evidence="1">CLUMA_CG008281, isoform A</fullName>
    </submittedName>
</protein>
<evidence type="ECO:0000313" key="2">
    <source>
        <dbReference type="Proteomes" id="UP000183832"/>
    </source>
</evidence>
<dbReference type="AlphaFoldDB" id="A0A1J1I3L5"/>